<dbReference type="InterPro" id="IPR004252">
    <property type="entry name" value="Probable_transposase_24"/>
</dbReference>
<organism evidence="2 3">
    <name type="scientific">Corchorus olitorius</name>
    <dbReference type="NCBI Taxonomy" id="93759"/>
    <lineage>
        <taxon>Eukaryota</taxon>
        <taxon>Viridiplantae</taxon>
        <taxon>Streptophyta</taxon>
        <taxon>Embryophyta</taxon>
        <taxon>Tracheophyta</taxon>
        <taxon>Spermatophyta</taxon>
        <taxon>Magnoliopsida</taxon>
        <taxon>eudicotyledons</taxon>
        <taxon>Gunneridae</taxon>
        <taxon>Pentapetalae</taxon>
        <taxon>rosids</taxon>
        <taxon>malvids</taxon>
        <taxon>Malvales</taxon>
        <taxon>Malvaceae</taxon>
        <taxon>Grewioideae</taxon>
        <taxon>Apeibeae</taxon>
        <taxon>Corchorus</taxon>
    </lineage>
</organism>
<keyword evidence="3" id="KW-1185">Reference proteome</keyword>
<feature type="compositionally biased region" description="Polar residues" evidence="1">
    <location>
        <begin position="30"/>
        <end position="40"/>
    </location>
</feature>
<feature type="region of interest" description="Disordered" evidence="1">
    <location>
        <begin position="149"/>
        <end position="168"/>
    </location>
</feature>
<protein>
    <submittedName>
        <fullName evidence="2">Transposase, Ptta/En/Spm, plant</fullName>
    </submittedName>
</protein>
<accession>A0A1R3I7Q2</accession>
<name>A0A1R3I7Q2_9ROSI</name>
<comment type="caution">
    <text evidence="2">The sequence shown here is derived from an EMBL/GenBank/DDBJ whole genome shotgun (WGS) entry which is preliminary data.</text>
</comment>
<feature type="compositionally biased region" description="Polar residues" evidence="1">
    <location>
        <begin position="157"/>
        <end position="168"/>
    </location>
</feature>
<evidence type="ECO:0000313" key="3">
    <source>
        <dbReference type="Proteomes" id="UP000187203"/>
    </source>
</evidence>
<evidence type="ECO:0000256" key="1">
    <source>
        <dbReference type="SAM" id="MobiDB-lite"/>
    </source>
</evidence>
<feature type="region of interest" description="Disordered" evidence="1">
    <location>
        <begin position="11"/>
        <end position="66"/>
    </location>
</feature>
<dbReference type="Proteomes" id="UP000187203">
    <property type="component" value="Unassembled WGS sequence"/>
</dbReference>
<dbReference type="AlphaFoldDB" id="A0A1R3I7Q2"/>
<feature type="region of interest" description="Disordered" evidence="1">
    <location>
        <begin position="333"/>
        <end position="356"/>
    </location>
</feature>
<evidence type="ECO:0000313" key="2">
    <source>
        <dbReference type="EMBL" id="OMO78579.1"/>
    </source>
</evidence>
<reference evidence="3" key="1">
    <citation type="submission" date="2013-09" db="EMBL/GenBank/DDBJ databases">
        <title>Corchorus olitorius genome sequencing.</title>
        <authorList>
            <person name="Alam M."/>
            <person name="Haque M.S."/>
            <person name="Islam M.S."/>
            <person name="Emdad E.M."/>
            <person name="Islam M.M."/>
            <person name="Ahmed B."/>
            <person name="Halim A."/>
            <person name="Hossen Q.M.M."/>
            <person name="Hossain M.Z."/>
            <person name="Ahmed R."/>
            <person name="Khan M.M."/>
            <person name="Islam R."/>
            <person name="Rashid M.M."/>
            <person name="Khan S.A."/>
            <person name="Rahman M.S."/>
            <person name="Alam M."/>
            <person name="Yahiya A.S."/>
            <person name="Khan M.S."/>
            <person name="Azam M.S."/>
            <person name="Haque T."/>
            <person name="Lashkar M.Z.H."/>
            <person name="Akhand A.I."/>
            <person name="Morshed G."/>
            <person name="Roy S."/>
            <person name="Uddin K.S."/>
            <person name="Rabeya T."/>
            <person name="Hossain A.S."/>
            <person name="Chowdhury A."/>
            <person name="Snigdha A.R."/>
            <person name="Mortoza M.S."/>
            <person name="Matin S.A."/>
            <person name="Hoque S.M.E."/>
            <person name="Islam M.K."/>
            <person name="Roy D.K."/>
            <person name="Haider R."/>
            <person name="Moosa M.M."/>
            <person name="Elias S.M."/>
            <person name="Hasan A.M."/>
            <person name="Jahan S."/>
            <person name="Shafiuddin M."/>
            <person name="Mahmood N."/>
            <person name="Shommy N.S."/>
        </authorList>
    </citation>
    <scope>NUCLEOTIDE SEQUENCE [LARGE SCALE GENOMIC DNA]</scope>
    <source>
        <strain evidence="3">cv. O-4</strain>
    </source>
</reference>
<dbReference type="OrthoDB" id="1429956at2759"/>
<dbReference type="Pfam" id="PF03004">
    <property type="entry name" value="Transposase_24"/>
    <property type="match status" value="1"/>
</dbReference>
<proteinExistence type="predicted"/>
<sequence>MDIVALLSAHVPPPAHDVPPIHEEYVNNGEGENSSMNDNEGVQDEEVKQRQESQQSQQPQSSQGQIQKIHIKPIAIRLRCLLMAIFTWEREDEAEVRKKFNSRATKWLKDALESARKKKKQSGWIVDDIRHKLWQKWNIEEYQKLCKKNQQNRKSDNNGSMTTYHNGSASFEDHKKKMEIEAGQPVLVFEVFKKMFQREDGSWKEDHAHIAYLISFERLANADEGKEINYDVLWWEIGEHKGGSCFRFGNLVEDFQSSIPNLASSSVSEVSDPKIHKVVGDLEVDKQSSIIEEQNKFIEEQRLINKCLMTFIVNSSGTLPSLPAELARTMESASHVPRALEDVDQPTANELPVEQQ</sequence>
<gene>
    <name evidence="2" type="ORF">COLO4_24711</name>
</gene>
<feature type="compositionally biased region" description="Low complexity" evidence="1">
    <location>
        <begin position="52"/>
        <end position="66"/>
    </location>
</feature>
<dbReference type="EMBL" id="AWUE01018731">
    <property type="protein sequence ID" value="OMO78579.1"/>
    <property type="molecule type" value="Genomic_DNA"/>
</dbReference>
<dbReference type="STRING" id="93759.A0A1R3I7Q2"/>